<dbReference type="Gene3D" id="3.80.10.10">
    <property type="entry name" value="Ribonuclease Inhibitor"/>
    <property type="match status" value="1"/>
</dbReference>
<keyword evidence="2" id="KW-1185">Reference proteome</keyword>
<dbReference type="AlphaFoldDB" id="A0A9P1J4V3"/>
<dbReference type="InterPro" id="IPR032675">
    <property type="entry name" value="LRR_dom_sf"/>
</dbReference>
<reference evidence="1" key="1">
    <citation type="submission" date="2022-11" db="EMBL/GenBank/DDBJ databases">
        <authorList>
            <person name="Kikuchi T."/>
        </authorList>
    </citation>
    <scope>NUCLEOTIDE SEQUENCE</scope>
    <source>
        <strain evidence="1">PS1010</strain>
    </source>
</reference>
<dbReference type="SUPFAM" id="SSF52047">
    <property type="entry name" value="RNI-like"/>
    <property type="match status" value="1"/>
</dbReference>
<evidence type="ECO:0000313" key="1">
    <source>
        <dbReference type="EMBL" id="CAI5456757.1"/>
    </source>
</evidence>
<evidence type="ECO:0000313" key="2">
    <source>
        <dbReference type="Proteomes" id="UP001152747"/>
    </source>
</evidence>
<dbReference type="Proteomes" id="UP001152747">
    <property type="component" value="Unassembled WGS sequence"/>
</dbReference>
<sequence length="466" mass="54726">MVEPQNLEPDPIFQVLNNDLLVKEILSNITVFRERKNMELISNIFYTASKKAPWRTKPEQYQILKIGEDTVNFGKQFFRCKSKSIDILKHFLVVKNDVEIVHLKAIEVSEKLLEFLKNFPNFRNLILEETRFKTGFHHNFGLTSLALRGTKISEVQNFLHSHLQHLEISPLDLNDTPKILQIFQKNSIFLQSFAIELKYCEHMEPSKECISNLARKTRFLDLSFKMVDCSQNDNQLWFLARQIDSWRNIRSLKIYTNNLRCARTIIDWSAILDNMRYLENLEMLSISGIYEPSLFFYLIKGVRDLKNLKTLEISMREISQVLITIENIKNLFDVLPLSIENLKLDRIVWNIETLQAIRRRFSGTLKSLQISNPHLAFIQFLPGHLFDFIIKNFENLKQFHFDTPIAAIHTKFIFADGNSKLEHLSFSISHGYFQKYESRLQNIFDKVNVECVDVNIMKISVTGRKI</sequence>
<organism evidence="1 2">
    <name type="scientific">Caenorhabditis angaria</name>
    <dbReference type="NCBI Taxonomy" id="860376"/>
    <lineage>
        <taxon>Eukaryota</taxon>
        <taxon>Metazoa</taxon>
        <taxon>Ecdysozoa</taxon>
        <taxon>Nematoda</taxon>
        <taxon>Chromadorea</taxon>
        <taxon>Rhabditida</taxon>
        <taxon>Rhabditina</taxon>
        <taxon>Rhabditomorpha</taxon>
        <taxon>Rhabditoidea</taxon>
        <taxon>Rhabditidae</taxon>
        <taxon>Peloderinae</taxon>
        <taxon>Caenorhabditis</taxon>
    </lineage>
</organism>
<name>A0A9P1J4V3_9PELO</name>
<proteinExistence type="predicted"/>
<gene>
    <name evidence="1" type="ORF">CAMP_LOCUS19394</name>
</gene>
<protein>
    <submittedName>
        <fullName evidence="1">Uncharacterized protein</fullName>
    </submittedName>
</protein>
<dbReference type="EMBL" id="CANHGI010000006">
    <property type="protein sequence ID" value="CAI5456757.1"/>
    <property type="molecule type" value="Genomic_DNA"/>
</dbReference>
<comment type="caution">
    <text evidence="1">The sequence shown here is derived from an EMBL/GenBank/DDBJ whole genome shotgun (WGS) entry which is preliminary data.</text>
</comment>
<accession>A0A9P1J4V3</accession>